<comment type="caution">
    <text evidence="11">The sequence shown here is derived from an EMBL/GenBank/DDBJ whole genome shotgun (WGS) entry which is preliminary data.</text>
</comment>
<dbReference type="GO" id="GO:0005737">
    <property type="term" value="C:cytoplasm"/>
    <property type="evidence" value="ECO:0007669"/>
    <property type="project" value="UniProtKB-SubCell"/>
</dbReference>
<dbReference type="InterPro" id="IPR036416">
    <property type="entry name" value="Pept_tRNA_hydro_sf"/>
</dbReference>
<keyword evidence="3 7" id="KW-0378">Hydrolase</keyword>
<dbReference type="GO" id="GO:0072344">
    <property type="term" value="P:rescue of stalled ribosome"/>
    <property type="evidence" value="ECO:0007669"/>
    <property type="project" value="UniProtKB-UniRule"/>
</dbReference>
<dbReference type="NCBIfam" id="TIGR00447">
    <property type="entry name" value="pth"/>
    <property type="match status" value="1"/>
</dbReference>
<dbReference type="PROSITE" id="PS01196">
    <property type="entry name" value="PEPT_TRNA_HYDROL_2"/>
    <property type="match status" value="1"/>
</dbReference>
<evidence type="ECO:0000256" key="1">
    <source>
        <dbReference type="ARBA" id="ARBA00013260"/>
    </source>
</evidence>
<comment type="function">
    <text evidence="7">Catalyzes the release of premature peptidyl moieties from peptidyl-tRNA molecules trapped in stalled 50S ribosomal subunits, and thus maintains levels of free tRNAs and 50S ribosomes.</text>
</comment>
<evidence type="ECO:0000313" key="11">
    <source>
        <dbReference type="EMBL" id="OGM03819.1"/>
    </source>
</evidence>
<evidence type="ECO:0000256" key="2">
    <source>
        <dbReference type="ARBA" id="ARBA00022555"/>
    </source>
</evidence>
<evidence type="ECO:0000256" key="10">
    <source>
        <dbReference type="SAM" id="MobiDB-lite"/>
    </source>
</evidence>
<comment type="subcellular location">
    <subcellularLocation>
        <location evidence="7">Cytoplasm</location>
    </subcellularLocation>
</comment>
<dbReference type="PANTHER" id="PTHR17224">
    <property type="entry name" value="PEPTIDYL-TRNA HYDROLASE"/>
    <property type="match status" value="1"/>
</dbReference>
<dbReference type="PROSITE" id="PS01195">
    <property type="entry name" value="PEPT_TRNA_HYDROL_1"/>
    <property type="match status" value="1"/>
</dbReference>
<evidence type="ECO:0000256" key="6">
    <source>
        <dbReference type="ARBA" id="ARBA00050038"/>
    </source>
</evidence>
<dbReference type="Pfam" id="PF01195">
    <property type="entry name" value="Pept_tRNA_hydro"/>
    <property type="match status" value="1"/>
</dbReference>
<comment type="catalytic activity">
    <reaction evidence="7 8">
        <text>an N-acyl-L-alpha-aminoacyl-tRNA + H2O = an N-acyl-L-amino acid + a tRNA + H(+)</text>
        <dbReference type="Rhea" id="RHEA:54448"/>
        <dbReference type="Rhea" id="RHEA-COMP:10123"/>
        <dbReference type="Rhea" id="RHEA-COMP:13883"/>
        <dbReference type="ChEBI" id="CHEBI:15377"/>
        <dbReference type="ChEBI" id="CHEBI:15378"/>
        <dbReference type="ChEBI" id="CHEBI:59874"/>
        <dbReference type="ChEBI" id="CHEBI:78442"/>
        <dbReference type="ChEBI" id="CHEBI:138191"/>
        <dbReference type="EC" id="3.1.1.29"/>
    </reaction>
</comment>
<organism evidence="11 12">
    <name type="scientific">Candidatus Wallbacteria bacterium GWC2_49_35</name>
    <dbReference type="NCBI Taxonomy" id="1817813"/>
    <lineage>
        <taxon>Bacteria</taxon>
        <taxon>Candidatus Walliibacteriota</taxon>
    </lineage>
</organism>
<dbReference type="AlphaFoldDB" id="A0A1F7WN52"/>
<dbReference type="FunFam" id="3.40.50.1470:FF:000001">
    <property type="entry name" value="Peptidyl-tRNA hydrolase"/>
    <property type="match status" value="1"/>
</dbReference>
<keyword evidence="4 7" id="KW-0694">RNA-binding</keyword>
<feature type="region of interest" description="Disordered" evidence="10">
    <location>
        <begin position="193"/>
        <end position="216"/>
    </location>
</feature>
<dbReference type="GO" id="GO:0006515">
    <property type="term" value="P:protein quality control for misfolded or incompletely synthesized proteins"/>
    <property type="evidence" value="ECO:0007669"/>
    <property type="project" value="UniProtKB-UniRule"/>
</dbReference>
<comment type="function">
    <text evidence="7">Hydrolyzes ribosome-free peptidyl-tRNAs (with 1 or more amino acids incorporated), which drop off the ribosome during protein synthesis, or as a result of ribosome stalling.</text>
</comment>
<feature type="site" description="Discriminates between blocked and unblocked aminoacyl-tRNA" evidence="7">
    <location>
        <position position="9"/>
    </location>
</feature>
<keyword evidence="7" id="KW-0963">Cytoplasm</keyword>
<comment type="subunit">
    <text evidence="7">Monomer.</text>
</comment>
<accession>A0A1F7WN52</accession>
<evidence type="ECO:0000256" key="3">
    <source>
        <dbReference type="ARBA" id="ARBA00022801"/>
    </source>
</evidence>
<evidence type="ECO:0000256" key="4">
    <source>
        <dbReference type="ARBA" id="ARBA00022884"/>
    </source>
</evidence>
<reference evidence="11 12" key="1">
    <citation type="journal article" date="2016" name="Nat. Commun.">
        <title>Thousands of microbial genomes shed light on interconnected biogeochemical processes in an aquifer system.</title>
        <authorList>
            <person name="Anantharaman K."/>
            <person name="Brown C.T."/>
            <person name="Hug L.A."/>
            <person name="Sharon I."/>
            <person name="Castelle C.J."/>
            <person name="Probst A.J."/>
            <person name="Thomas B.C."/>
            <person name="Singh A."/>
            <person name="Wilkins M.J."/>
            <person name="Karaoz U."/>
            <person name="Brodie E.L."/>
            <person name="Williams K.H."/>
            <person name="Hubbard S.S."/>
            <person name="Banfield J.F."/>
        </authorList>
    </citation>
    <scope>NUCLEOTIDE SEQUENCE [LARGE SCALE GENOMIC DNA]</scope>
</reference>
<evidence type="ECO:0000313" key="12">
    <source>
        <dbReference type="Proteomes" id="UP000178735"/>
    </source>
</evidence>
<dbReference type="STRING" id="1817813.A2008_08555"/>
<gene>
    <name evidence="7" type="primary">pth</name>
    <name evidence="11" type="ORF">A2008_08555</name>
</gene>
<dbReference type="GO" id="GO:0000049">
    <property type="term" value="F:tRNA binding"/>
    <property type="evidence" value="ECO:0007669"/>
    <property type="project" value="UniProtKB-UniRule"/>
</dbReference>
<feature type="compositionally biased region" description="Basic and acidic residues" evidence="10">
    <location>
        <begin position="193"/>
        <end position="206"/>
    </location>
</feature>
<feature type="binding site" evidence="7">
    <location>
        <position position="14"/>
    </location>
    <ligand>
        <name>tRNA</name>
        <dbReference type="ChEBI" id="CHEBI:17843"/>
    </ligand>
</feature>
<feature type="binding site" evidence="7">
    <location>
        <position position="114"/>
    </location>
    <ligand>
        <name>tRNA</name>
        <dbReference type="ChEBI" id="CHEBI:17843"/>
    </ligand>
</feature>
<evidence type="ECO:0000256" key="8">
    <source>
        <dbReference type="RuleBase" id="RU000673"/>
    </source>
</evidence>
<dbReference type="EC" id="3.1.1.29" evidence="1 7"/>
<proteinExistence type="inferred from homology"/>
<dbReference type="Gene3D" id="3.40.50.1470">
    <property type="entry name" value="Peptidyl-tRNA hydrolase"/>
    <property type="match status" value="1"/>
</dbReference>
<evidence type="ECO:0000256" key="7">
    <source>
        <dbReference type="HAMAP-Rule" id="MF_00083"/>
    </source>
</evidence>
<feature type="binding site" evidence="7">
    <location>
        <position position="68"/>
    </location>
    <ligand>
        <name>tRNA</name>
        <dbReference type="ChEBI" id="CHEBI:17843"/>
    </ligand>
</feature>
<evidence type="ECO:0000256" key="9">
    <source>
        <dbReference type="RuleBase" id="RU004320"/>
    </source>
</evidence>
<dbReference type="PANTHER" id="PTHR17224:SF1">
    <property type="entry name" value="PEPTIDYL-TRNA HYDROLASE"/>
    <property type="match status" value="1"/>
</dbReference>
<comment type="similarity">
    <text evidence="5 7 9">Belongs to the PTH family.</text>
</comment>
<evidence type="ECO:0000256" key="5">
    <source>
        <dbReference type="ARBA" id="ARBA00038063"/>
    </source>
</evidence>
<keyword evidence="2 7" id="KW-0820">tRNA-binding</keyword>
<dbReference type="Proteomes" id="UP000178735">
    <property type="component" value="Unassembled WGS sequence"/>
</dbReference>
<dbReference type="CDD" id="cd00462">
    <property type="entry name" value="PTH"/>
    <property type="match status" value="1"/>
</dbReference>
<dbReference type="SUPFAM" id="SSF53178">
    <property type="entry name" value="Peptidyl-tRNA hydrolase-like"/>
    <property type="match status" value="1"/>
</dbReference>
<feature type="site" description="Stabilizes the basic form of H active site to accept a proton" evidence="7">
    <location>
        <position position="93"/>
    </location>
</feature>
<feature type="binding site" evidence="7">
    <location>
        <position position="66"/>
    </location>
    <ligand>
        <name>tRNA</name>
        <dbReference type="ChEBI" id="CHEBI:17843"/>
    </ligand>
</feature>
<sequence length="216" mass="24388">MHLICGLGNPGRKYSRTRHNIGFMVVDRLVAELGYSESSFGNKFKGEFLQVRKDGLDFIALKPQTYMNLSGDCVRDIVNYFKIEPENVIIICDDVNLPFAKLRLRNEGSDGGHNGLKSIFCHLQTNKITRLRVGVNSRPDTRDLADYVLENFSKDEQAKMDEVLKYCAEAVTAFMRRGSGFAMNNYNNKLGYKIDEPPEVSEKKDVVGPAGRPLDK</sequence>
<dbReference type="EMBL" id="MGFH01000156">
    <property type="protein sequence ID" value="OGM03819.1"/>
    <property type="molecule type" value="Genomic_DNA"/>
</dbReference>
<dbReference type="GO" id="GO:0004045">
    <property type="term" value="F:peptidyl-tRNA hydrolase activity"/>
    <property type="evidence" value="ECO:0007669"/>
    <property type="project" value="UniProtKB-UniRule"/>
</dbReference>
<feature type="active site" description="Proton acceptor" evidence="7">
    <location>
        <position position="19"/>
    </location>
</feature>
<protein>
    <recommendedName>
        <fullName evidence="6 7">Peptidyl-tRNA hydrolase</fullName>
        <shortName evidence="7">Pth</shortName>
        <ecNumber evidence="1 7">3.1.1.29</ecNumber>
    </recommendedName>
</protein>
<dbReference type="HAMAP" id="MF_00083">
    <property type="entry name" value="Pept_tRNA_hydro_bact"/>
    <property type="match status" value="1"/>
</dbReference>
<dbReference type="InterPro" id="IPR018171">
    <property type="entry name" value="Pept_tRNA_hydro_CS"/>
</dbReference>
<dbReference type="InterPro" id="IPR001328">
    <property type="entry name" value="Pept_tRNA_hydro"/>
</dbReference>
<name>A0A1F7WN52_9BACT</name>